<dbReference type="EMBL" id="SMTF01000003">
    <property type="protein sequence ID" value="TDK26133.1"/>
    <property type="molecule type" value="Genomic_DNA"/>
</dbReference>
<evidence type="ECO:0000313" key="3">
    <source>
        <dbReference type="Proteomes" id="UP000294796"/>
    </source>
</evidence>
<dbReference type="OrthoDB" id="9792760at2"/>
<keyword evidence="1" id="KW-0472">Membrane</keyword>
<feature type="transmembrane region" description="Helical" evidence="1">
    <location>
        <begin position="100"/>
        <end position="117"/>
    </location>
</feature>
<feature type="transmembrane region" description="Helical" evidence="1">
    <location>
        <begin position="66"/>
        <end position="88"/>
    </location>
</feature>
<reference evidence="2 3" key="1">
    <citation type="submission" date="2019-03" db="EMBL/GenBank/DDBJ databases">
        <title>Luteimonas zhaokaii sp.nov., isolated from the rectal contents of Plateau pika in Yushu, Qinghai Province, China.</title>
        <authorList>
            <person name="Zhang G."/>
        </authorList>
    </citation>
    <scope>NUCLEOTIDE SEQUENCE [LARGE SCALE GENOMIC DNA]</scope>
    <source>
        <strain evidence="2 3">B9</strain>
    </source>
</reference>
<feature type="transmembrane region" description="Helical" evidence="1">
    <location>
        <begin position="38"/>
        <end position="59"/>
    </location>
</feature>
<comment type="caution">
    <text evidence="2">The sequence shown here is derived from an EMBL/GenBank/DDBJ whole genome shotgun (WGS) entry which is preliminary data.</text>
</comment>
<keyword evidence="1" id="KW-1133">Transmembrane helix</keyword>
<evidence type="ECO:0000256" key="1">
    <source>
        <dbReference type="SAM" id="Phobius"/>
    </source>
</evidence>
<dbReference type="RefSeq" id="WP_133321165.1">
    <property type="nucleotide sequence ID" value="NZ_SMTF01000003.1"/>
</dbReference>
<keyword evidence="1" id="KW-0812">Transmembrane</keyword>
<feature type="transmembrane region" description="Helical" evidence="1">
    <location>
        <begin position="12"/>
        <end position="32"/>
    </location>
</feature>
<organism evidence="2 3">
    <name type="scientific">Luteimonas aestuarii</name>
    <dbReference type="NCBI Taxonomy" id="453837"/>
    <lineage>
        <taxon>Bacteria</taxon>
        <taxon>Pseudomonadati</taxon>
        <taxon>Pseudomonadota</taxon>
        <taxon>Gammaproteobacteria</taxon>
        <taxon>Lysobacterales</taxon>
        <taxon>Lysobacteraceae</taxon>
        <taxon>Luteimonas</taxon>
    </lineage>
</organism>
<protein>
    <submittedName>
        <fullName evidence="2">DoxX family protein</fullName>
    </submittedName>
</protein>
<gene>
    <name evidence="2" type="ORF">E2F46_05920</name>
</gene>
<sequence>MSFRPQGPGPGFVVARLLLASVFIVMGAWRLWAAYNGTVTSGATLTFSAAELVLGMLVAAGWKLRWTALLSAALMIADAVLSHPFWAFAEPDRSAQLLHFMKNVNIVGGFLLLSLAAPTRRR</sequence>
<accession>A0A4R5TY71</accession>
<dbReference type="AlphaFoldDB" id="A0A4R5TY71"/>
<name>A0A4R5TY71_9GAMM</name>
<keyword evidence="3" id="KW-1185">Reference proteome</keyword>
<proteinExistence type="predicted"/>
<dbReference type="Proteomes" id="UP000294796">
    <property type="component" value="Unassembled WGS sequence"/>
</dbReference>
<evidence type="ECO:0000313" key="2">
    <source>
        <dbReference type="EMBL" id="TDK26133.1"/>
    </source>
</evidence>